<reference evidence="1" key="1">
    <citation type="submission" date="2019-08" db="EMBL/GenBank/DDBJ databases">
        <authorList>
            <person name="Kucharzyk K."/>
            <person name="Murdoch R.W."/>
            <person name="Higgins S."/>
            <person name="Loffler F."/>
        </authorList>
    </citation>
    <scope>NUCLEOTIDE SEQUENCE</scope>
</reference>
<dbReference type="AlphaFoldDB" id="A0A644XWI7"/>
<organism evidence="1">
    <name type="scientific">bioreactor metagenome</name>
    <dbReference type="NCBI Taxonomy" id="1076179"/>
    <lineage>
        <taxon>unclassified sequences</taxon>
        <taxon>metagenomes</taxon>
        <taxon>ecological metagenomes</taxon>
    </lineage>
</organism>
<sequence>MPTECAVQLLFSLDDSLAGIAVLKQGMGYRQAEFKRVEGSCSIITAQHEGGFIGLLLCCLEV</sequence>
<proteinExistence type="predicted"/>
<gene>
    <name evidence="1" type="ORF">SDC9_67021</name>
</gene>
<accession>A0A644XWI7</accession>
<protein>
    <submittedName>
        <fullName evidence="1">Uncharacterized protein</fullName>
    </submittedName>
</protein>
<evidence type="ECO:0000313" key="1">
    <source>
        <dbReference type="EMBL" id="MPM20590.1"/>
    </source>
</evidence>
<dbReference type="EMBL" id="VSSQ01003418">
    <property type="protein sequence ID" value="MPM20590.1"/>
    <property type="molecule type" value="Genomic_DNA"/>
</dbReference>
<name>A0A644XWI7_9ZZZZ</name>
<comment type="caution">
    <text evidence="1">The sequence shown here is derived from an EMBL/GenBank/DDBJ whole genome shotgun (WGS) entry which is preliminary data.</text>
</comment>